<gene>
    <name evidence="2" type="primary">LOC108565103</name>
</gene>
<protein>
    <submittedName>
        <fullName evidence="2">Uncharacterized protein LOC108565103</fullName>
    </submittedName>
</protein>
<evidence type="ECO:0000313" key="1">
    <source>
        <dbReference type="Proteomes" id="UP000695000"/>
    </source>
</evidence>
<dbReference type="InterPro" id="IPR009080">
    <property type="entry name" value="tRNAsynth_Ia_anticodon-bd"/>
</dbReference>
<dbReference type="GeneID" id="108565103"/>
<dbReference type="RefSeq" id="XP_017779885.1">
    <property type="nucleotide sequence ID" value="XM_017924396.1"/>
</dbReference>
<sequence>MPHLSQHLHSFLTHPIVRTGGSRYFPEPFDRYTDELVESNVEQMLECVKSIRRLMKLFGVSAKLQPKVHLISSTEKPLEDFLDTIQCLTNCRVSFAQEVDSDGDFFVSDTLTKALSVRLFVPEEAKRALEVDAEKSVKKRERLLKDVEKLQKVMSSDRYANVTEQIHGNNLKKMETLKEKIGRIDYIRSFVK</sequence>
<accession>A0ABM1MZ85</accession>
<evidence type="ECO:0000313" key="2">
    <source>
        <dbReference type="RefSeq" id="XP_017779885.1"/>
    </source>
</evidence>
<keyword evidence="1" id="KW-1185">Reference proteome</keyword>
<dbReference type="Proteomes" id="UP000695000">
    <property type="component" value="Unplaced"/>
</dbReference>
<name>A0ABM1MZ85_NICVS</name>
<proteinExistence type="predicted"/>
<dbReference type="SUPFAM" id="SSF47323">
    <property type="entry name" value="Anticodon-binding domain of a subclass of class I aminoacyl-tRNA synthetases"/>
    <property type="match status" value="1"/>
</dbReference>
<organism evidence="1 2">
    <name type="scientific">Nicrophorus vespilloides</name>
    <name type="common">Boreal carrion beetle</name>
    <dbReference type="NCBI Taxonomy" id="110193"/>
    <lineage>
        <taxon>Eukaryota</taxon>
        <taxon>Metazoa</taxon>
        <taxon>Ecdysozoa</taxon>
        <taxon>Arthropoda</taxon>
        <taxon>Hexapoda</taxon>
        <taxon>Insecta</taxon>
        <taxon>Pterygota</taxon>
        <taxon>Neoptera</taxon>
        <taxon>Endopterygota</taxon>
        <taxon>Coleoptera</taxon>
        <taxon>Polyphaga</taxon>
        <taxon>Staphyliniformia</taxon>
        <taxon>Silphidae</taxon>
        <taxon>Nicrophorinae</taxon>
        <taxon>Nicrophorus</taxon>
    </lineage>
</organism>
<reference evidence="2" key="1">
    <citation type="submission" date="2025-08" db="UniProtKB">
        <authorList>
            <consortium name="RefSeq"/>
        </authorList>
    </citation>
    <scope>IDENTIFICATION</scope>
    <source>
        <tissue evidence="2">Whole Larva</tissue>
    </source>
</reference>